<protein>
    <submittedName>
        <fullName evidence="1">Putative transposase</fullName>
    </submittedName>
</protein>
<evidence type="ECO:0000313" key="1">
    <source>
        <dbReference type="EMBL" id="GCL46854.1"/>
    </source>
</evidence>
<organism evidence="1 2">
    <name type="scientific">Microcystis aeruginosa NIES-3787</name>
    <dbReference type="NCBI Taxonomy" id="2517782"/>
    <lineage>
        <taxon>Bacteria</taxon>
        <taxon>Bacillati</taxon>
        <taxon>Cyanobacteriota</taxon>
        <taxon>Cyanophyceae</taxon>
        <taxon>Oscillatoriophycideae</taxon>
        <taxon>Chroococcales</taxon>
        <taxon>Microcystaceae</taxon>
        <taxon>Microcystis</taxon>
    </lineage>
</organism>
<dbReference type="AlphaFoldDB" id="A0A6H9GAR7"/>
<proteinExistence type="predicted"/>
<comment type="caution">
    <text evidence="1">The sequence shown here is derived from an EMBL/GenBank/DDBJ whole genome shotgun (WGS) entry which is preliminary data.</text>
</comment>
<name>A0A6H9GAR7_MICAE</name>
<accession>A0A6H9GAR7</accession>
<reference evidence="1 2" key="1">
    <citation type="submission" date="2019-02" db="EMBL/GenBank/DDBJ databases">
        <title>Draft genome sequence of Arthrospira platensis NIES-3787.</title>
        <authorList>
            <person name="Yamaguchi H."/>
            <person name="Suzuki S."/>
            <person name="Kawachi M."/>
        </authorList>
    </citation>
    <scope>NUCLEOTIDE SEQUENCE [LARGE SCALE GENOMIC DNA]</scope>
    <source>
        <strain evidence="1 2">NIES-3787</strain>
    </source>
</reference>
<evidence type="ECO:0000313" key="2">
    <source>
        <dbReference type="Proteomes" id="UP000438874"/>
    </source>
</evidence>
<gene>
    <name evidence="1" type="ORF">NIES3787_25540</name>
</gene>
<dbReference type="EMBL" id="BJCH01000027">
    <property type="protein sequence ID" value="GCL46854.1"/>
    <property type="molecule type" value="Genomic_DNA"/>
</dbReference>
<dbReference type="Proteomes" id="UP000438874">
    <property type="component" value="Unassembled WGS sequence"/>
</dbReference>
<sequence>MFSLDALFCHVEDFCQQFVPQWQKTLLGHGLTHRQRAKSLCLSEIMTILIAFHGNQYRNFKSYYLEQVTQQWGQAFPKLPSYQRFLSGFLRRCCLFVFTSYHFSKVMAEMVNFHHPQPFSQKGRKEYNVCHE</sequence>